<dbReference type="SMART" id="SM00149">
    <property type="entry name" value="PLCYc"/>
    <property type="match status" value="1"/>
</dbReference>
<dbReference type="EC" id="3.1.4.11" evidence="2"/>
<evidence type="ECO:0000259" key="4">
    <source>
        <dbReference type="PROSITE" id="PS50004"/>
    </source>
</evidence>
<dbReference type="SUPFAM" id="SSF51695">
    <property type="entry name" value="PLC-like phosphodiesterases"/>
    <property type="match status" value="1"/>
</dbReference>
<dbReference type="Pfam" id="PF00388">
    <property type="entry name" value="PI-PLC-X"/>
    <property type="match status" value="1"/>
</dbReference>
<comment type="catalytic activity">
    <reaction evidence="2">
        <text>a 1,2-diacyl-sn-glycero-3-phospho-(1D-myo-inositol-4,5-bisphosphate) + H2O = 1D-myo-inositol 1,4,5-trisphosphate + a 1,2-diacyl-sn-glycerol + H(+)</text>
        <dbReference type="Rhea" id="RHEA:33179"/>
        <dbReference type="ChEBI" id="CHEBI:15377"/>
        <dbReference type="ChEBI" id="CHEBI:15378"/>
        <dbReference type="ChEBI" id="CHEBI:17815"/>
        <dbReference type="ChEBI" id="CHEBI:58456"/>
        <dbReference type="ChEBI" id="CHEBI:203600"/>
        <dbReference type="EC" id="3.1.4.11"/>
    </reaction>
</comment>
<dbReference type="PRINTS" id="PR00390">
    <property type="entry name" value="PHPHLIPASEC"/>
</dbReference>
<gene>
    <name evidence="6" type="ORF">MIND_00222700</name>
</gene>
<protein>
    <recommendedName>
        <fullName evidence="2">Phosphoinositide phospholipase C</fullName>
        <ecNumber evidence="2">3.1.4.11</ecNumber>
    </recommendedName>
</protein>
<dbReference type="Proteomes" id="UP000636479">
    <property type="component" value="Unassembled WGS sequence"/>
</dbReference>
<accession>A0A8H6WAZ7</accession>
<keyword evidence="1" id="KW-0807">Transducer</keyword>
<dbReference type="GO" id="GO:0004435">
    <property type="term" value="F:phosphatidylinositol-4,5-bisphosphate phospholipase C activity"/>
    <property type="evidence" value="ECO:0007669"/>
    <property type="project" value="UniProtKB-EC"/>
</dbReference>
<dbReference type="InterPro" id="IPR001711">
    <property type="entry name" value="PLipase_C_Pinositol-sp_Y"/>
</dbReference>
<feature type="compositionally biased region" description="Acidic residues" evidence="3">
    <location>
        <begin position="215"/>
        <end position="233"/>
    </location>
</feature>
<dbReference type="PROSITE" id="PS50008">
    <property type="entry name" value="PIPLC_Y_DOMAIN"/>
    <property type="match status" value="1"/>
</dbReference>
<sequence>MADVILEAQLKDWYLVNTDHNLSPPKDIVPHIGTGVEQFLKQQGADVAEVLTLPVIYSEEVNDSYPLTDYFVSSSHNTYLLSRQLLGKSSATSYQHVLSRNARCVEIDVWPSKQGLIVTHGYTFSKSVPFESVCVAIGDAVGANDWPVMVSLECHVNVSGQEELVHIIKGAWGDKLVHSKLEDIDDIKASPGNFRGRILLMVEYYPAPVEGKIMEDEDDTPVQSESDSEEEDGDMMIAVSKTEKAKISDELASLGFYARSMKPAKGWFTQKFTDPLHLLINISESACAALLPHSLPDLIQHGTQHMRRIYPKGTRIRSTNLIPTQFWRSGAHIAGLNWQNYDQGMQFNEAMFVGTKGWVLKPKKLRLQEGEAFEDNGRERLSLEIAGISSLPPPNGRGGKSFSTYIKVKLLHAEQDLKWQTKTQKAQDFPGHGADVMWDERVEWEYSQDELTFIQLTVMENEFGKDDKIVTFCARVEYLQSGWRFIRMLDMKGKNSGATLLTRFTRSRV</sequence>
<reference evidence="6" key="1">
    <citation type="submission" date="2020-05" db="EMBL/GenBank/DDBJ databases">
        <title>Mycena genomes resolve the evolution of fungal bioluminescence.</title>
        <authorList>
            <person name="Tsai I.J."/>
        </authorList>
    </citation>
    <scope>NUCLEOTIDE SEQUENCE</scope>
    <source>
        <strain evidence="6">171206Taipei</strain>
    </source>
</reference>
<name>A0A8H6WAZ7_9AGAR</name>
<proteinExistence type="predicted"/>
<dbReference type="PROSITE" id="PS50004">
    <property type="entry name" value="C2"/>
    <property type="match status" value="1"/>
</dbReference>
<dbReference type="SUPFAM" id="SSF49562">
    <property type="entry name" value="C2 domain (Calcium/lipid-binding domain, CaLB)"/>
    <property type="match status" value="1"/>
</dbReference>
<organism evidence="6 7">
    <name type="scientific">Mycena indigotica</name>
    <dbReference type="NCBI Taxonomy" id="2126181"/>
    <lineage>
        <taxon>Eukaryota</taxon>
        <taxon>Fungi</taxon>
        <taxon>Dikarya</taxon>
        <taxon>Basidiomycota</taxon>
        <taxon>Agaricomycotina</taxon>
        <taxon>Agaricomycetes</taxon>
        <taxon>Agaricomycetidae</taxon>
        <taxon>Agaricales</taxon>
        <taxon>Marasmiineae</taxon>
        <taxon>Mycenaceae</taxon>
        <taxon>Mycena</taxon>
    </lineage>
</organism>
<dbReference type="SMART" id="SM00148">
    <property type="entry name" value="PLCXc"/>
    <property type="match status" value="1"/>
</dbReference>
<dbReference type="EMBL" id="JACAZF010000002">
    <property type="protein sequence ID" value="KAF7312104.1"/>
    <property type="molecule type" value="Genomic_DNA"/>
</dbReference>
<dbReference type="InterPro" id="IPR000909">
    <property type="entry name" value="PLipase_C_PInositol-sp_X_dom"/>
</dbReference>
<evidence type="ECO:0000256" key="2">
    <source>
        <dbReference type="RuleBase" id="RU361133"/>
    </source>
</evidence>
<dbReference type="Gene3D" id="3.20.20.190">
    <property type="entry name" value="Phosphatidylinositol (PI) phosphodiesterase"/>
    <property type="match status" value="1"/>
</dbReference>
<dbReference type="GeneID" id="59341633"/>
<dbReference type="PROSITE" id="PS50007">
    <property type="entry name" value="PIPLC_X_DOMAIN"/>
    <property type="match status" value="1"/>
</dbReference>
<evidence type="ECO:0000256" key="3">
    <source>
        <dbReference type="SAM" id="MobiDB-lite"/>
    </source>
</evidence>
<comment type="caution">
    <text evidence="6">The sequence shown here is derived from an EMBL/GenBank/DDBJ whole genome shotgun (WGS) entry which is preliminary data.</text>
</comment>
<dbReference type="CDD" id="cd00275">
    <property type="entry name" value="C2_PLC_like"/>
    <property type="match status" value="1"/>
</dbReference>
<dbReference type="RefSeq" id="XP_037224212.1">
    <property type="nucleotide sequence ID" value="XM_037359117.1"/>
</dbReference>
<dbReference type="InterPro" id="IPR000008">
    <property type="entry name" value="C2_dom"/>
</dbReference>
<evidence type="ECO:0000313" key="6">
    <source>
        <dbReference type="EMBL" id="KAF7312104.1"/>
    </source>
</evidence>
<dbReference type="Gene3D" id="2.60.40.150">
    <property type="entry name" value="C2 domain"/>
    <property type="match status" value="1"/>
</dbReference>
<dbReference type="PANTHER" id="PTHR10336">
    <property type="entry name" value="PHOSPHOINOSITIDE-SPECIFIC PHOSPHOLIPASE C FAMILY PROTEIN"/>
    <property type="match status" value="1"/>
</dbReference>
<evidence type="ECO:0000313" key="7">
    <source>
        <dbReference type="Proteomes" id="UP000636479"/>
    </source>
</evidence>
<dbReference type="AlphaFoldDB" id="A0A8H6WAZ7"/>
<dbReference type="GO" id="GO:0048015">
    <property type="term" value="P:phosphatidylinositol-mediated signaling"/>
    <property type="evidence" value="ECO:0007669"/>
    <property type="project" value="TreeGrafter"/>
</dbReference>
<dbReference type="PANTHER" id="PTHR10336:SF169">
    <property type="entry name" value="PHOSPHOINOSITIDE PHOSPHOLIPASE C"/>
    <property type="match status" value="1"/>
</dbReference>
<keyword evidence="2" id="KW-0378">Hydrolase</keyword>
<evidence type="ECO:0000259" key="5">
    <source>
        <dbReference type="PROSITE" id="PS50008"/>
    </source>
</evidence>
<keyword evidence="7" id="KW-1185">Reference proteome</keyword>
<keyword evidence="2" id="KW-0443">Lipid metabolism</keyword>
<dbReference type="Pfam" id="PF00168">
    <property type="entry name" value="C2"/>
    <property type="match status" value="1"/>
</dbReference>
<feature type="domain" description="PI-PLC Y-box" evidence="5">
    <location>
        <begin position="251"/>
        <end position="366"/>
    </location>
</feature>
<evidence type="ECO:0000256" key="1">
    <source>
        <dbReference type="ARBA" id="ARBA00023224"/>
    </source>
</evidence>
<dbReference type="InterPro" id="IPR001192">
    <property type="entry name" value="PI-PLC_fam"/>
</dbReference>
<dbReference type="InterPro" id="IPR035892">
    <property type="entry name" value="C2_domain_sf"/>
</dbReference>
<dbReference type="GO" id="GO:0016042">
    <property type="term" value="P:lipid catabolic process"/>
    <property type="evidence" value="ECO:0007669"/>
    <property type="project" value="UniProtKB-KW"/>
</dbReference>
<dbReference type="OrthoDB" id="269822at2759"/>
<keyword evidence="2" id="KW-0442">Lipid degradation</keyword>
<feature type="region of interest" description="Disordered" evidence="3">
    <location>
        <begin position="213"/>
        <end position="233"/>
    </location>
</feature>
<dbReference type="InterPro" id="IPR017946">
    <property type="entry name" value="PLC-like_Pdiesterase_TIM-brl"/>
</dbReference>
<feature type="domain" description="C2" evidence="4">
    <location>
        <begin position="361"/>
        <end position="490"/>
    </location>
</feature>
<dbReference type="GO" id="GO:0051209">
    <property type="term" value="P:release of sequestered calcium ion into cytosol"/>
    <property type="evidence" value="ECO:0007669"/>
    <property type="project" value="TreeGrafter"/>
</dbReference>
<dbReference type="Pfam" id="PF00387">
    <property type="entry name" value="PI-PLC-Y"/>
    <property type="match status" value="1"/>
</dbReference>